<dbReference type="Proteomes" id="UP000199206">
    <property type="component" value="Unassembled WGS sequence"/>
</dbReference>
<dbReference type="EMBL" id="FOCF01000002">
    <property type="protein sequence ID" value="SEM71071.1"/>
    <property type="molecule type" value="Genomic_DNA"/>
</dbReference>
<reference evidence="11" key="1">
    <citation type="submission" date="2016-10" db="EMBL/GenBank/DDBJ databases">
        <authorList>
            <person name="Varghese N."/>
            <person name="Submissions S."/>
        </authorList>
    </citation>
    <scope>NUCLEOTIDE SEQUENCE [LARGE SCALE GENOMIC DNA]</scope>
    <source>
        <strain evidence="11">S6-262</strain>
    </source>
</reference>
<organism evidence="10 11">
    <name type="scientific">Sphingomonas gellani</name>
    <dbReference type="NCBI Taxonomy" id="1166340"/>
    <lineage>
        <taxon>Bacteria</taxon>
        <taxon>Pseudomonadati</taxon>
        <taxon>Pseudomonadota</taxon>
        <taxon>Alphaproteobacteria</taxon>
        <taxon>Sphingomonadales</taxon>
        <taxon>Sphingomonadaceae</taxon>
        <taxon>Sphingomonas</taxon>
    </lineage>
</organism>
<comment type="similarity">
    <text evidence="8">Belongs to the anion channel-forming bestrophin (TC 1.A.46) family.</text>
</comment>
<keyword evidence="7 9" id="KW-0472">Membrane</keyword>
<dbReference type="RefSeq" id="WP_093664333.1">
    <property type="nucleotide sequence ID" value="NZ_FOCF01000002.1"/>
</dbReference>
<dbReference type="PANTHER" id="PTHR33281">
    <property type="entry name" value="UPF0187 PROTEIN YNEE"/>
    <property type="match status" value="1"/>
</dbReference>
<evidence type="ECO:0000256" key="1">
    <source>
        <dbReference type="ARBA" id="ARBA00004651"/>
    </source>
</evidence>
<evidence type="ECO:0000256" key="9">
    <source>
        <dbReference type="SAM" id="Phobius"/>
    </source>
</evidence>
<evidence type="ECO:0000256" key="8">
    <source>
        <dbReference type="ARBA" id="ARBA00034708"/>
    </source>
</evidence>
<evidence type="ECO:0000256" key="4">
    <source>
        <dbReference type="ARBA" id="ARBA00022692"/>
    </source>
</evidence>
<comment type="subcellular location">
    <subcellularLocation>
        <location evidence="1">Cell membrane</location>
        <topology evidence="1">Multi-pass membrane protein</topology>
    </subcellularLocation>
</comment>
<name>A0A1H8AKC4_9SPHN</name>
<dbReference type="AlphaFoldDB" id="A0A1H8AKC4"/>
<proteinExistence type="inferred from homology"/>
<evidence type="ECO:0000313" key="10">
    <source>
        <dbReference type="EMBL" id="SEM71071.1"/>
    </source>
</evidence>
<keyword evidence="11" id="KW-1185">Reference proteome</keyword>
<keyword evidence="4 9" id="KW-0812">Transmembrane</keyword>
<feature type="transmembrane region" description="Helical" evidence="9">
    <location>
        <begin position="205"/>
        <end position="224"/>
    </location>
</feature>
<dbReference type="Pfam" id="PF25539">
    <property type="entry name" value="Bestrophin_2"/>
    <property type="match status" value="1"/>
</dbReference>
<dbReference type="GO" id="GO:0005254">
    <property type="term" value="F:chloride channel activity"/>
    <property type="evidence" value="ECO:0007669"/>
    <property type="project" value="InterPro"/>
</dbReference>
<sequence length="298" mass="32892">MIVRPRPTLFDILFRVRGSIVPRIAGRLTAMLAISVGAVLLVDSHPAMLVQLGAIPFTLIGLALSIFMSFRNTACFDRWWEGRKLWGDLINHSRSFARQISSLDAEAQAPLLRGLIGFAHGLAARLRNGHEASVVARWWADAPAADHPNPTDAILRDVGTRCARLARARHISDIHLSILEGQLTALSQVQGGCERIKATPLPFTFTLLLHRSAYAFCLLLPFALANALGWWTPLLVLIVCYTFFALDALGDELEDPFGLDTNDLPLDALVRLVEREMLAAMGRDDLPPPLLPERDLLL</sequence>
<evidence type="ECO:0000256" key="2">
    <source>
        <dbReference type="ARBA" id="ARBA00022448"/>
    </source>
</evidence>
<evidence type="ECO:0000256" key="3">
    <source>
        <dbReference type="ARBA" id="ARBA00022475"/>
    </source>
</evidence>
<keyword evidence="6" id="KW-0406">Ion transport</keyword>
<dbReference type="GO" id="GO:0005886">
    <property type="term" value="C:plasma membrane"/>
    <property type="evidence" value="ECO:0007669"/>
    <property type="project" value="UniProtKB-SubCell"/>
</dbReference>
<protein>
    <submittedName>
        <fullName evidence="10">Putative membrane protein</fullName>
    </submittedName>
</protein>
<keyword evidence="5 9" id="KW-1133">Transmembrane helix</keyword>
<evidence type="ECO:0000256" key="5">
    <source>
        <dbReference type="ARBA" id="ARBA00022989"/>
    </source>
</evidence>
<dbReference type="InterPro" id="IPR044669">
    <property type="entry name" value="YneE/VCCN1/2-like"/>
</dbReference>
<accession>A0A1H8AKC4</accession>
<feature type="transmembrane region" description="Helical" evidence="9">
    <location>
        <begin position="20"/>
        <end position="42"/>
    </location>
</feature>
<evidence type="ECO:0000256" key="7">
    <source>
        <dbReference type="ARBA" id="ARBA00023136"/>
    </source>
</evidence>
<dbReference type="OrthoDB" id="445589at2"/>
<evidence type="ECO:0000256" key="6">
    <source>
        <dbReference type="ARBA" id="ARBA00023065"/>
    </source>
</evidence>
<dbReference type="PANTHER" id="PTHR33281:SF19">
    <property type="entry name" value="VOLTAGE-DEPENDENT ANION CHANNEL-FORMING PROTEIN YNEE"/>
    <property type="match status" value="1"/>
</dbReference>
<keyword evidence="2" id="KW-0813">Transport</keyword>
<evidence type="ECO:0000313" key="11">
    <source>
        <dbReference type="Proteomes" id="UP000199206"/>
    </source>
</evidence>
<keyword evidence="3" id="KW-1003">Cell membrane</keyword>
<gene>
    <name evidence="10" type="ORF">SAMN05192583_0949</name>
</gene>
<dbReference type="STRING" id="1166340.SAMN05192583_0949"/>
<feature type="transmembrane region" description="Helical" evidence="9">
    <location>
        <begin position="48"/>
        <end position="70"/>
    </location>
</feature>